<evidence type="ECO:0000313" key="3">
    <source>
        <dbReference type="Proteomes" id="UP000642809"/>
    </source>
</evidence>
<protein>
    <recommendedName>
        <fullName evidence="1">Glycosyltransferase 2-like domain-containing protein</fullName>
    </recommendedName>
</protein>
<dbReference type="Gene3D" id="3.90.550.10">
    <property type="entry name" value="Spore Coat Polysaccharide Biosynthesis Protein SpsA, Chain A"/>
    <property type="match status" value="1"/>
</dbReference>
<evidence type="ECO:0000259" key="1">
    <source>
        <dbReference type="Pfam" id="PF00535"/>
    </source>
</evidence>
<evidence type="ECO:0000313" key="2">
    <source>
        <dbReference type="EMBL" id="GHB37162.1"/>
    </source>
</evidence>
<feature type="domain" description="Glycosyltransferase 2-like" evidence="1">
    <location>
        <begin position="26"/>
        <end position="152"/>
    </location>
</feature>
<dbReference type="GO" id="GO:0016758">
    <property type="term" value="F:hexosyltransferase activity"/>
    <property type="evidence" value="ECO:0007669"/>
    <property type="project" value="UniProtKB-ARBA"/>
</dbReference>
<gene>
    <name evidence="2" type="ORF">GCM10008106_18070</name>
</gene>
<dbReference type="PANTHER" id="PTHR22916:SF3">
    <property type="entry name" value="UDP-GLCNAC:BETAGAL BETA-1,3-N-ACETYLGLUCOSAMINYLTRANSFERASE-LIKE PROTEIN 1"/>
    <property type="match status" value="1"/>
</dbReference>
<dbReference type="RefSeq" id="WP_189581015.1">
    <property type="nucleotide sequence ID" value="NZ_BMYF01000009.1"/>
</dbReference>
<name>A0A8J3CYV8_9BACT</name>
<dbReference type="EMBL" id="BMYF01000009">
    <property type="protein sequence ID" value="GHB37162.1"/>
    <property type="molecule type" value="Genomic_DNA"/>
</dbReference>
<dbReference type="Proteomes" id="UP000642809">
    <property type="component" value="Unassembled WGS sequence"/>
</dbReference>
<dbReference type="Pfam" id="PF00535">
    <property type="entry name" value="Glycos_transf_2"/>
    <property type="match status" value="1"/>
</dbReference>
<dbReference type="PANTHER" id="PTHR22916">
    <property type="entry name" value="GLYCOSYLTRANSFERASE"/>
    <property type="match status" value="1"/>
</dbReference>
<reference evidence="2" key="2">
    <citation type="submission" date="2020-09" db="EMBL/GenBank/DDBJ databases">
        <authorList>
            <person name="Sun Q."/>
            <person name="Kim S."/>
        </authorList>
    </citation>
    <scope>NUCLEOTIDE SEQUENCE</scope>
    <source>
        <strain evidence="2">KCTC 23224</strain>
    </source>
</reference>
<accession>A0A8J3CYV8</accession>
<dbReference type="InterPro" id="IPR029044">
    <property type="entry name" value="Nucleotide-diphossugar_trans"/>
</dbReference>
<organism evidence="2 3">
    <name type="scientific">Mongoliitalea lutea</name>
    <dbReference type="NCBI Taxonomy" id="849756"/>
    <lineage>
        <taxon>Bacteria</taxon>
        <taxon>Pseudomonadati</taxon>
        <taxon>Bacteroidota</taxon>
        <taxon>Cytophagia</taxon>
        <taxon>Cytophagales</taxon>
        <taxon>Cyclobacteriaceae</taxon>
        <taxon>Mongoliitalea</taxon>
    </lineage>
</organism>
<dbReference type="InterPro" id="IPR001173">
    <property type="entry name" value="Glyco_trans_2-like"/>
</dbReference>
<dbReference type="AlphaFoldDB" id="A0A8J3CYV8"/>
<dbReference type="SUPFAM" id="SSF53448">
    <property type="entry name" value="Nucleotide-diphospho-sugar transferases"/>
    <property type="match status" value="1"/>
</dbReference>
<comment type="caution">
    <text evidence="2">The sequence shown here is derived from an EMBL/GenBank/DDBJ whole genome shotgun (WGS) entry which is preliminary data.</text>
</comment>
<sequence length="329" mass="37875">MNFLSPNINEQIFTSLQIGDNRPLWSVVIPTFNCADFLKLTLDSVLIQDRGPDEMEIIVVDDLSTKDNPESVVKQYGKGRVQFYRQGKNVGKSQNYATGIRLAKGHYIHLLHGDDTIANNFYSSIEKLFEQNPQASAGFCRCNYINEEGEIIGETSVLLKESGVLTDFIGVIAVWQCIQPPSIVFKREVYEQIGGYDNRLQYIEDWEFYVRCALHFDFAYTPEILANYRVFPTNSSSQSIKGGKRVAAIRQVISIIDSYLPKEIKKRIVNERKEAVAIYLLNYIPLVVSKRDFKGFIKFSIAFFAFNRKVKLVGRYFRFVINFKKYLKD</sequence>
<proteinExistence type="predicted"/>
<keyword evidence="3" id="KW-1185">Reference proteome</keyword>
<reference evidence="2" key="1">
    <citation type="journal article" date="2014" name="Int. J. Syst. Evol. Microbiol.">
        <title>Complete genome sequence of Corynebacterium casei LMG S-19264T (=DSM 44701T), isolated from a smear-ripened cheese.</title>
        <authorList>
            <consortium name="US DOE Joint Genome Institute (JGI-PGF)"/>
            <person name="Walter F."/>
            <person name="Albersmeier A."/>
            <person name="Kalinowski J."/>
            <person name="Ruckert C."/>
        </authorList>
    </citation>
    <scope>NUCLEOTIDE SEQUENCE</scope>
    <source>
        <strain evidence="2">KCTC 23224</strain>
    </source>
</reference>